<feature type="domain" description="YncI copper-binding" evidence="1">
    <location>
        <begin position="37"/>
        <end position="91"/>
    </location>
</feature>
<dbReference type="InterPro" id="IPR038507">
    <property type="entry name" value="YcnI-like_sf"/>
</dbReference>
<protein>
    <submittedName>
        <fullName evidence="2">Unannotated protein</fullName>
    </submittedName>
</protein>
<dbReference type="Pfam" id="PF07987">
    <property type="entry name" value="DUF1775"/>
    <property type="match status" value="1"/>
</dbReference>
<name>A0A6J7GNA8_9ZZZZ</name>
<evidence type="ECO:0000313" key="2">
    <source>
        <dbReference type="EMBL" id="CAB4905830.1"/>
    </source>
</evidence>
<gene>
    <name evidence="2" type="ORF">UFOPK3495_01248</name>
</gene>
<reference evidence="2" key="1">
    <citation type="submission" date="2020-05" db="EMBL/GenBank/DDBJ databases">
        <authorList>
            <person name="Chiriac C."/>
            <person name="Salcher M."/>
            <person name="Ghai R."/>
            <person name="Kavagutti S V."/>
        </authorList>
    </citation>
    <scope>NUCLEOTIDE SEQUENCE</scope>
</reference>
<accession>A0A6J7GNA8</accession>
<proteinExistence type="predicted"/>
<sequence>MRTNFRKTALHSTAAASSLLIAAVVLANPASAHMGITANGATLTAGKGATIFLRPGHGCLGQATNTITVTIPDGVTGVKPQQKAGWVTSTTPTTVSWTGGALPDDQFDDFGIKLTFPALPAGVKSAPVYFKAVQVCDAEITVTRSGNNATVTGTIPAYIDKKVALFVDQIPLTKNDVTVGPDGKFSVTTTSAKIKEGSDVVAKVGGRQVANSIAGQDAWVQIPVAGSTASLASPAPSLTILAP</sequence>
<dbReference type="EMBL" id="CAFBMC010000075">
    <property type="protein sequence ID" value="CAB4905830.1"/>
    <property type="molecule type" value="Genomic_DNA"/>
</dbReference>
<evidence type="ECO:0000259" key="1">
    <source>
        <dbReference type="Pfam" id="PF07987"/>
    </source>
</evidence>
<dbReference type="InterPro" id="IPR012533">
    <property type="entry name" value="YcnI-copper_dom"/>
</dbReference>
<dbReference type="Gene3D" id="2.60.40.2230">
    <property type="entry name" value="Uncharacterised protein YcnI-like PF07987, DUF1775"/>
    <property type="match status" value="1"/>
</dbReference>
<dbReference type="AlphaFoldDB" id="A0A6J7GNA8"/>
<organism evidence="2">
    <name type="scientific">freshwater metagenome</name>
    <dbReference type="NCBI Taxonomy" id="449393"/>
    <lineage>
        <taxon>unclassified sequences</taxon>
        <taxon>metagenomes</taxon>
        <taxon>ecological metagenomes</taxon>
    </lineage>
</organism>